<name>D6Y4K9_THEBD</name>
<dbReference type="CDD" id="cd06259">
    <property type="entry name" value="YdcF-like"/>
    <property type="match status" value="1"/>
</dbReference>
<dbReference type="InterPro" id="IPR051599">
    <property type="entry name" value="Cell_Envelope_Assoc"/>
</dbReference>
<organism evidence="2 3">
    <name type="scientific">Thermobispora bispora (strain ATCC 19993 / DSM 43833 / CBS 139.67 / JCM 10125 / KCTC 9307 / NBRC 14880 / R51)</name>
    <dbReference type="NCBI Taxonomy" id="469371"/>
    <lineage>
        <taxon>Bacteria</taxon>
        <taxon>Bacillati</taxon>
        <taxon>Actinomycetota</taxon>
        <taxon>Actinomycetes</taxon>
        <taxon>Streptosporangiales</taxon>
        <taxon>Streptosporangiaceae</taxon>
        <taxon>Thermobispora</taxon>
    </lineage>
</organism>
<reference evidence="2 3" key="1">
    <citation type="submission" date="2010-01" db="EMBL/GenBank/DDBJ databases">
        <title>The complete genome of Thermobispora bispora DSM 43833.</title>
        <authorList>
            <consortium name="US DOE Joint Genome Institute (JGI-PGF)"/>
            <person name="Lucas S."/>
            <person name="Copeland A."/>
            <person name="Lapidus A."/>
            <person name="Glavina del Rio T."/>
            <person name="Dalin E."/>
            <person name="Tice H."/>
            <person name="Bruce D."/>
            <person name="Goodwin L."/>
            <person name="Pitluck S."/>
            <person name="Kyrpides N."/>
            <person name="Mavromatis K."/>
            <person name="Ivanova N."/>
            <person name="Mikhailova N."/>
            <person name="Chertkov O."/>
            <person name="Brettin T."/>
            <person name="Detter J.C."/>
            <person name="Han C."/>
            <person name="Larimer F."/>
            <person name="Land M."/>
            <person name="Hauser L."/>
            <person name="Markowitz V."/>
            <person name="Cheng J.-F."/>
            <person name="Hugenholtz P."/>
            <person name="Woyke T."/>
            <person name="Wu D."/>
            <person name="Jando M."/>
            <person name="Schneider S."/>
            <person name="Klenk H.-P."/>
            <person name="Eisen J.A."/>
        </authorList>
    </citation>
    <scope>NUCLEOTIDE SEQUENCE [LARGE SCALE GENOMIC DNA]</scope>
    <source>
        <strain evidence="3">ATCC 19993 / DSM 43833 / CBS 139.67 / JCM 10125 / KCTC 9307 / NBRC 14880 / R51</strain>
    </source>
</reference>
<gene>
    <name evidence="2" type="ordered locus">Tbis_2482</name>
</gene>
<sequence>MTEAVPAELWPDLLTLWDYHRMRHEPRRTDIGIGLGGHDIGVARCAADLYRNGLFPRIVFTGANAPTTIERFPRGEAVHFREEAVKLGVPGEAILLETRATNTGENIAFTRELLAELGIEVRSVTLISRPYQERRAYATCRRLWPEVEVVCASQPVSLAEYLRAIGDADRVINMIVGDTQRIIEYPGRGFAIPQEVPTEVLAAYRRLVAAGYTRRLIG</sequence>
<dbReference type="eggNOG" id="COG1434">
    <property type="taxonomic scope" value="Bacteria"/>
</dbReference>
<protein>
    <recommendedName>
        <fullName evidence="1">DUF218 domain-containing protein</fullName>
    </recommendedName>
</protein>
<dbReference type="STRING" id="469371.Tbis_2482"/>
<keyword evidence="3" id="KW-1185">Reference proteome</keyword>
<dbReference type="Proteomes" id="UP000006640">
    <property type="component" value="Chromosome"/>
</dbReference>
<proteinExistence type="predicted"/>
<dbReference type="GO" id="GO:0005886">
    <property type="term" value="C:plasma membrane"/>
    <property type="evidence" value="ECO:0007669"/>
    <property type="project" value="TreeGrafter"/>
</dbReference>
<dbReference type="KEGG" id="tbi:Tbis_2482"/>
<dbReference type="EMBL" id="CP001874">
    <property type="protein sequence ID" value="ADG89185.1"/>
    <property type="molecule type" value="Genomic_DNA"/>
</dbReference>
<dbReference type="OrthoDB" id="2216870at2"/>
<evidence type="ECO:0000313" key="2">
    <source>
        <dbReference type="EMBL" id="ADG89185.1"/>
    </source>
</evidence>
<dbReference type="PANTHER" id="PTHR30336">
    <property type="entry name" value="INNER MEMBRANE PROTEIN, PROBABLE PERMEASE"/>
    <property type="match status" value="1"/>
</dbReference>
<dbReference type="Gene3D" id="3.40.50.620">
    <property type="entry name" value="HUPs"/>
    <property type="match status" value="1"/>
</dbReference>
<dbReference type="HOGENOM" id="CLU_064561_0_0_11"/>
<dbReference type="Pfam" id="PF02698">
    <property type="entry name" value="DUF218"/>
    <property type="match status" value="1"/>
</dbReference>
<evidence type="ECO:0000259" key="1">
    <source>
        <dbReference type="Pfam" id="PF02698"/>
    </source>
</evidence>
<dbReference type="RefSeq" id="WP_013132718.1">
    <property type="nucleotide sequence ID" value="NC_014165.1"/>
</dbReference>
<dbReference type="AlphaFoldDB" id="D6Y4K9"/>
<feature type="domain" description="DUF218" evidence="1">
    <location>
        <begin position="43"/>
        <end position="149"/>
    </location>
</feature>
<accession>D6Y4K9</accession>
<dbReference type="PANTHER" id="PTHR30336:SF20">
    <property type="entry name" value="DUF218 DOMAIN-CONTAINING PROTEIN"/>
    <property type="match status" value="1"/>
</dbReference>
<dbReference type="InterPro" id="IPR003848">
    <property type="entry name" value="DUF218"/>
</dbReference>
<evidence type="ECO:0000313" key="3">
    <source>
        <dbReference type="Proteomes" id="UP000006640"/>
    </source>
</evidence>
<dbReference type="InterPro" id="IPR014729">
    <property type="entry name" value="Rossmann-like_a/b/a_fold"/>
</dbReference>